<comment type="subcellular location">
    <subcellularLocation>
        <location evidence="1">Cytoplasm</location>
        <location evidence="1">Nucleoid</location>
    </subcellularLocation>
</comment>
<dbReference type="PANTHER" id="PTHR38097:SF2">
    <property type="entry name" value="DNA-BINDING PROTEIN STPA"/>
    <property type="match status" value="1"/>
</dbReference>
<evidence type="ECO:0000259" key="6">
    <source>
        <dbReference type="SMART" id="SM00528"/>
    </source>
</evidence>
<evidence type="ECO:0000256" key="1">
    <source>
        <dbReference type="ARBA" id="ARBA00004453"/>
    </source>
</evidence>
<evidence type="ECO:0000256" key="2">
    <source>
        <dbReference type="ARBA" id="ARBA00010610"/>
    </source>
</evidence>
<organism evidence="7 8">
    <name type="scientific">Nonomuraea deserti</name>
    <dbReference type="NCBI Taxonomy" id="1848322"/>
    <lineage>
        <taxon>Bacteria</taxon>
        <taxon>Bacillati</taxon>
        <taxon>Actinomycetota</taxon>
        <taxon>Actinomycetes</taxon>
        <taxon>Streptosporangiales</taxon>
        <taxon>Streptosporangiaceae</taxon>
        <taxon>Nonomuraea</taxon>
    </lineage>
</organism>
<reference evidence="7 8" key="1">
    <citation type="submission" date="2019-03" db="EMBL/GenBank/DDBJ databases">
        <title>Draft genome sequences of novel Actinobacteria.</title>
        <authorList>
            <person name="Sahin N."/>
            <person name="Ay H."/>
            <person name="Saygin H."/>
        </authorList>
    </citation>
    <scope>NUCLEOTIDE SEQUENCE [LARGE SCALE GENOMIC DNA]</scope>
    <source>
        <strain evidence="7 8">KC310</strain>
    </source>
</reference>
<dbReference type="SMART" id="SM00528">
    <property type="entry name" value="HNS"/>
    <property type="match status" value="1"/>
</dbReference>
<keyword evidence="8" id="KW-1185">Reference proteome</keyword>
<gene>
    <name evidence="7" type="ORF">E1292_50635</name>
</gene>
<accession>A0A4R4TYG1</accession>
<dbReference type="RefSeq" id="WP_132606897.1">
    <property type="nucleotide sequence ID" value="NZ_SMKO01000451.1"/>
</dbReference>
<evidence type="ECO:0000256" key="5">
    <source>
        <dbReference type="SAM" id="MobiDB-lite"/>
    </source>
</evidence>
<dbReference type="Gene3D" id="4.10.430.30">
    <property type="match status" value="1"/>
</dbReference>
<dbReference type="GO" id="GO:0009295">
    <property type="term" value="C:nucleoid"/>
    <property type="evidence" value="ECO:0007669"/>
    <property type="project" value="UniProtKB-SubCell"/>
</dbReference>
<evidence type="ECO:0000313" key="7">
    <source>
        <dbReference type="EMBL" id="TDC81174.1"/>
    </source>
</evidence>
<feature type="domain" description="DNA-binding protein H-NS-like C-terminal" evidence="6">
    <location>
        <begin position="53"/>
        <end position="92"/>
    </location>
</feature>
<protein>
    <submittedName>
        <fullName evidence="7">H-NS histone family protein</fullName>
    </submittedName>
</protein>
<dbReference type="Proteomes" id="UP000295258">
    <property type="component" value="Unassembled WGS sequence"/>
</dbReference>
<keyword evidence="3" id="KW-0963">Cytoplasm</keyword>
<dbReference type="SUPFAM" id="SSF81273">
    <property type="entry name" value="H-NS histone-like proteins"/>
    <property type="match status" value="1"/>
</dbReference>
<evidence type="ECO:0000313" key="8">
    <source>
        <dbReference type="Proteomes" id="UP000295258"/>
    </source>
</evidence>
<dbReference type="GO" id="GO:0003677">
    <property type="term" value="F:DNA binding"/>
    <property type="evidence" value="ECO:0007669"/>
    <property type="project" value="UniProtKB-KW"/>
</dbReference>
<dbReference type="EMBL" id="SMKO01000451">
    <property type="protein sequence ID" value="TDC81174.1"/>
    <property type="molecule type" value="Genomic_DNA"/>
</dbReference>
<name>A0A4R4TYG1_9ACTN</name>
<dbReference type="AlphaFoldDB" id="A0A4R4TYG1"/>
<sequence length="115" mass="12637">MTADLKHLLSARAELDAQIAQARALESKAALAQIHAWIEDFGFTAQQVFPWKSTASNKVASKYRDEKTGATWTGRGKPPAWIQGKNRDDFLIDKPKHASLSDGPLLAEMAAAAYR</sequence>
<dbReference type="InterPro" id="IPR027444">
    <property type="entry name" value="H-NS_C_dom"/>
</dbReference>
<dbReference type="PANTHER" id="PTHR38097">
    <property type="match status" value="1"/>
</dbReference>
<keyword evidence="4" id="KW-0238">DNA-binding</keyword>
<evidence type="ECO:0000256" key="4">
    <source>
        <dbReference type="ARBA" id="ARBA00023125"/>
    </source>
</evidence>
<dbReference type="Pfam" id="PF00816">
    <property type="entry name" value="Histone_HNS"/>
    <property type="match status" value="1"/>
</dbReference>
<proteinExistence type="inferred from homology"/>
<evidence type="ECO:0000256" key="3">
    <source>
        <dbReference type="ARBA" id="ARBA00022490"/>
    </source>
</evidence>
<feature type="non-terminal residue" evidence="7">
    <location>
        <position position="115"/>
    </location>
</feature>
<comment type="similarity">
    <text evidence="2">Belongs to the histone-like protein H-NS family.</text>
</comment>
<feature type="region of interest" description="Disordered" evidence="5">
    <location>
        <begin position="66"/>
        <end position="86"/>
    </location>
</feature>
<comment type="caution">
    <text evidence="7">The sequence shown here is derived from an EMBL/GenBank/DDBJ whole genome shotgun (WGS) entry which is preliminary data.</text>
</comment>